<feature type="domain" description="Glycoside hydrolase family 2 immunoglobulin-like beta-sandwich" evidence="5">
    <location>
        <begin position="214"/>
        <end position="318"/>
    </location>
</feature>
<keyword evidence="3" id="KW-0326">Glycosidase</keyword>
<dbReference type="Pfam" id="PF00703">
    <property type="entry name" value="Glyco_hydro_2"/>
    <property type="match status" value="1"/>
</dbReference>
<dbReference type="Gene3D" id="3.20.20.80">
    <property type="entry name" value="Glycosidases"/>
    <property type="match status" value="1"/>
</dbReference>
<dbReference type="RefSeq" id="WP_007558618.1">
    <property type="nucleotide sequence ID" value="NZ_DS990119.1"/>
</dbReference>
<dbReference type="AlphaFoldDB" id="B5CWA7"/>
<dbReference type="SUPFAM" id="SSF52317">
    <property type="entry name" value="Class I glutamine amidotransferase-like"/>
    <property type="match status" value="1"/>
</dbReference>
<dbReference type="InterPro" id="IPR006102">
    <property type="entry name" value="Ig-like_GH2"/>
</dbReference>
<dbReference type="Pfam" id="PF02836">
    <property type="entry name" value="Glyco_hydro_2_C"/>
    <property type="match status" value="1"/>
</dbReference>
<dbReference type="InterPro" id="IPR008979">
    <property type="entry name" value="Galactose-bd-like_sf"/>
</dbReference>
<dbReference type="SUPFAM" id="SSF51445">
    <property type="entry name" value="(Trans)glycosidases"/>
    <property type="match status" value="1"/>
</dbReference>
<dbReference type="OrthoDB" id="9801077at2"/>
<comment type="caution">
    <text evidence="7">The sequence shown here is derived from an EMBL/GenBank/DDBJ whole genome shotgun (WGS) entry which is preliminary data.</text>
</comment>
<accession>B5CWA7</accession>
<name>B5CWA7_PHOPM</name>
<reference evidence="7 8" key="1">
    <citation type="submission" date="2008-08" db="EMBL/GenBank/DDBJ databases">
        <title>Draft genome sequence of Bacteroides plebeius (DSM 17135).</title>
        <authorList>
            <person name="Sudarsanam P."/>
            <person name="Ley R."/>
            <person name="Guruge J."/>
            <person name="Turnbaugh P.J."/>
            <person name="Mahowald M."/>
            <person name="Liep D."/>
            <person name="Gordon J."/>
        </authorList>
    </citation>
    <scope>NUCLEOTIDE SEQUENCE [LARGE SCALE GENOMIC DNA]</scope>
    <source>
        <strain evidence="8">DSM 17135 / JCM 12973 / M2</strain>
    </source>
</reference>
<evidence type="ECO:0000256" key="3">
    <source>
        <dbReference type="ARBA" id="ARBA00023295"/>
    </source>
</evidence>
<dbReference type="PANTHER" id="PTHR42732:SF2">
    <property type="entry name" value="BETA-MANNOSIDASE"/>
    <property type="match status" value="1"/>
</dbReference>
<proteinExistence type="inferred from homology"/>
<evidence type="ECO:0000259" key="6">
    <source>
        <dbReference type="Pfam" id="PF02836"/>
    </source>
</evidence>
<comment type="similarity">
    <text evidence="1">Belongs to the glycosyl hydrolase 2 family.</text>
</comment>
<gene>
    <name evidence="7" type="ORF">BACPLE_00997</name>
</gene>
<feature type="signal peptide" evidence="4">
    <location>
        <begin position="1"/>
        <end position="19"/>
    </location>
</feature>
<dbReference type="SUPFAM" id="SSF49785">
    <property type="entry name" value="Galactose-binding domain-like"/>
    <property type="match status" value="1"/>
</dbReference>
<dbReference type="InterPro" id="IPR051913">
    <property type="entry name" value="GH2_Domain-Containing"/>
</dbReference>
<keyword evidence="2 7" id="KW-0378">Hydrolase</keyword>
<dbReference type="GO" id="GO:0005975">
    <property type="term" value="P:carbohydrate metabolic process"/>
    <property type="evidence" value="ECO:0007669"/>
    <property type="project" value="InterPro"/>
</dbReference>
<reference evidence="7 8" key="2">
    <citation type="submission" date="2008-08" db="EMBL/GenBank/DDBJ databases">
        <authorList>
            <person name="Fulton L."/>
            <person name="Clifton S."/>
            <person name="Fulton B."/>
            <person name="Xu J."/>
            <person name="Minx P."/>
            <person name="Pepin K.H."/>
            <person name="Johnson M."/>
            <person name="Thiruvilangam P."/>
            <person name="Bhonagiri V."/>
            <person name="Nash W.E."/>
            <person name="Mardis E.R."/>
            <person name="Wilson R.K."/>
        </authorList>
    </citation>
    <scope>NUCLEOTIDE SEQUENCE [LARGE SCALE GENOMIC DNA]</scope>
    <source>
        <strain evidence="8">DSM 17135 / JCM 12973 / M2</strain>
    </source>
</reference>
<dbReference type="SUPFAM" id="SSF49303">
    <property type="entry name" value="beta-Galactosidase/glucuronidase domain"/>
    <property type="match status" value="1"/>
</dbReference>
<dbReference type="PANTHER" id="PTHR42732">
    <property type="entry name" value="BETA-GALACTOSIDASE"/>
    <property type="match status" value="1"/>
</dbReference>
<dbReference type="eggNOG" id="COG3250">
    <property type="taxonomic scope" value="Bacteria"/>
</dbReference>
<feature type="chain" id="PRO_5002828888" evidence="4">
    <location>
        <begin position="20"/>
        <end position="974"/>
    </location>
</feature>
<organism evidence="7 8">
    <name type="scientific">Phocaeicola plebeius (strain DSM 17135 / JCM 12973 / CCUG 54634 / M2)</name>
    <name type="common">Bacteroides plebeius</name>
    <dbReference type="NCBI Taxonomy" id="484018"/>
    <lineage>
        <taxon>Bacteria</taxon>
        <taxon>Pseudomonadati</taxon>
        <taxon>Bacteroidota</taxon>
        <taxon>Bacteroidia</taxon>
        <taxon>Bacteroidales</taxon>
        <taxon>Bacteroidaceae</taxon>
        <taxon>Phocaeicola</taxon>
    </lineage>
</organism>
<dbReference type="InterPro" id="IPR006103">
    <property type="entry name" value="Glyco_hydro_2_cat"/>
</dbReference>
<evidence type="ECO:0000313" key="7">
    <source>
        <dbReference type="EMBL" id="EDY96554.1"/>
    </source>
</evidence>
<evidence type="ECO:0000256" key="1">
    <source>
        <dbReference type="ARBA" id="ARBA00007401"/>
    </source>
</evidence>
<dbReference type="GO" id="GO:0004553">
    <property type="term" value="F:hydrolase activity, hydrolyzing O-glycosyl compounds"/>
    <property type="evidence" value="ECO:0007669"/>
    <property type="project" value="InterPro"/>
</dbReference>
<sequence length="974" mass="110754">MKKDVLLFALLTLSLYASSQTIDLSKQPWRLWLDETAEYFNDSLYLPPYNMDVIPCTPPTCGWQNLYNNKNAVDITIPATVEEYMWGKNGNTYGINGNYCGVSWFTTGVSVPADWKGKRITIDFESARMRAEVYLNDKLVGYELINGTPFSIDVTDDVKIGSHNRLAVRITDPNGNFAWRDWDSFMWGKYEIPPSHGFGGITGKVSLHATSHSYIDDIFIKNTPDLNRVSVMTTLENEGDLCNGVIEYSIKEYGTDKLVWKGKTVVPSWSKKACVEKNIEVKNAKLWSPDSPNLYVLTAKWMNDKGEKHVKTERFGFRWFDVKTVNGDRMFMLNGKRIVLHTAISWGHWPVNGIYPTTELARKHIMSAKQLGMNMLNFHRGIGQSCVFDLADELGMLIYEEPGGYRPGNSAFARKWKREKLLRMVKRDRNHPSLVIVNMINESSRNPYPNEVEDIREAHLLDPTRCITFTSTYFGAKLYKGVCPSTPAPIKMHMLPNDTTIHYQGWWDQHHASGPGVYKDEFYKSPVDFSRYKKEKDEIIFYGEEGAIGTPPRLQLIKQEIEKGGKRGWTGDDLLKQYHAFDAFIHEKGFTDAFPDVDSLCRSLGSVSYYYQGRMIENMYISNNIDGWATNGWESTKLENHSGIVDIYRNHKADPAIIAYYNQPLYVAVKANKKVLEQNDTTSVDFFVVNRKDLKGRYKLTVFLGNQANDAWTQKQEFQVAVKGGVIFGQLLKQHIRFKINQDGYTTIRAELSKHGKIVAQGAEQVFAVNNSPVAHPSVYVADTAGRMERVLQKAHIPYQNIKIKDIISRMGTLVVGGKLQPGIVGGNFRQDDPLIEWVSRGGKLVILDNASEWCTYLEQKEVADYRGSRLIGRDWFGGNFFVKNHALFNGLPQATAFNWEYQCFASYNRHREGLRLENGECVVGCYADHKNELFSALTILPVGKGHIIISSLDFMKAVDNPVCVKLLNNIIAF</sequence>
<evidence type="ECO:0000256" key="4">
    <source>
        <dbReference type="SAM" id="SignalP"/>
    </source>
</evidence>
<dbReference type="InterPro" id="IPR017853">
    <property type="entry name" value="GH"/>
</dbReference>
<dbReference type="Proteomes" id="UP000003452">
    <property type="component" value="Unassembled WGS sequence"/>
</dbReference>
<dbReference type="Gene3D" id="2.60.40.10">
    <property type="entry name" value="Immunoglobulins"/>
    <property type="match status" value="1"/>
</dbReference>
<evidence type="ECO:0000256" key="2">
    <source>
        <dbReference type="ARBA" id="ARBA00022801"/>
    </source>
</evidence>
<keyword evidence="4" id="KW-0732">Signal</keyword>
<protein>
    <submittedName>
        <fullName evidence="7">Glycosyl hydrolase family 2, sugar binding domain protein</fullName>
    </submittedName>
</protein>
<evidence type="ECO:0000313" key="8">
    <source>
        <dbReference type="Proteomes" id="UP000003452"/>
    </source>
</evidence>
<dbReference type="GeneID" id="43183523"/>
<dbReference type="InterPro" id="IPR013783">
    <property type="entry name" value="Ig-like_fold"/>
</dbReference>
<dbReference type="EMBL" id="ABQC02000012">
    <property type="protein sequence ID" value="EDY96554.1"/>
    <property type="molecule type" value="Genomic_DNA"/>
</dbReference>
<feature type="domain" description="Glycoside hydrolase family 2 catalytic" evidence="6">
    <location>
        <begin position="328"/>
        <end position="473"/>
    </location>
</feature>
<dbReference type="HOGENOM" id="CLU_303424_0_0_10"/>
<dbReference type="InterPro" id="IPR036156">
    <property type="entry name" value="Beta-gal/glucu_dom_sf"/>
</dbReference>
<dbReference type="Gene3D" id="2.60.120.260">
    <property type="entry name" value="Galactose-binding domain-like"/>
    <property type="match status" value="1"/>
</dbReference>
<dbReference type="InterPro" id="IPR029062">
    <property type="entry name" value="Class_I_gatase-like"/>
</dbReference>
<evidence type="ECO:0000259" key="5">
    <source>
        <dbReference type="Pfam" id="PF00703"/>
    </source>
</evidence>